<proteinExistence type="predicted"/>
<dbReference type="RefSeq" id="WP_184736596.1">
    <property type="nucleotide sequence ID" value="NZ_BMRW01000003.1"/>
</dbReference>
<gene>
    <name evidence="3" type="ORF">FHS38_004836</name>
</gene>
<dbReference type="Gene3D" id="2.120.10.70">
    <property type="entry name" value="Fucose-specific lectin"/>
    <property type="match status" value="1"/>
</dbReference>
<protein>
    <recommendedName>
        <fullName evidence="2">PLL-like beta propeller domain-containing protein</fullName>
    </recommendedName>
</protein>
<evidence type="ECO:0000313" key="4">
    <source>
        <dbReference type="Proteomes" id="UP000556436"/>
    </source>
</evidence>
<dbReference type="Proteomes" id="UP000556436">
    <property type="component" value="Unassembled WGS sequence"/>
</dbReference>
<evidence type="ECO:0000256" key="1">
    <source>
        <dbReference type="SAM" id="MobiDB-lite"/>
    </source>
</evidence>
<evidence type="ECO:0000313" key="3">
    <source>
        <dbReference type="EMBL" id="MBB4888765.1"/>
    </source>
</evidence>
<organism evidence="3 4">
    <name type="scientific">Streptomyces netropsis</name>
    <name type="common">Streptoverticillium netropsis</name>
    <dbReference type="NCBI Taxonomy" id="55404"/>
    <lineage>
        <taxon>Bacteria</taxon>
        <taxon>Bacillati</taxon>
        <taxon>Actinomycetota</taxon>
        <taxon>Actinomycetes</taxon>
        <taxon>Kitasatosporales</taxon>
        <taxon>Streptomycetaceae</taxon>
        <taxon>Streptomyces</taxon>
    </lineage>
</organism>
<evidence type="ECO:0000259" key="2">
    <source>
        <dbReference type="Pfam" id="PF26607"/>
    </source>
</evidence>
<dbReference type="AlphaFoldDB" id="A0A7W7LEK8"/>
<dbReference type="EMBL" id="JACHJG010000010">
    <property type="protein sequence ID" value="MBB4888765.1"/>
    <property type="molecule type" value="Genomic_DNA"/>
</dbReference>
<name>A0A7W7LEK8_STRNE</name>
<keyword evidence="4" id="KW-1185">Reference proteome</keyword>
<dbReference type="SUPFAM" id="SSF89372">
    <property type="entry name" value="Fucose-specific lectin"/>
    <property type="match status" value="2"/>
</dbReference>
<accession>A0A7W7LEK8</accession>
<feature type="region of interest" description="Disordered" evidence="1">
    <location>
        <begin position="50"/>
        <end position="75"/>
    </location>
</feature>
<comment type="caution">
    <text evidence="3">The sequence shown here is derived from an EMBL/GenBank/DDBJ whole genome shotgun (WGS) entry which is preliminary data.</text>
</comment>
<dbReference type="Pfam" id="PF26607">
    <property type="entry name" value="DUF8189"/>
    <property type="match status" value="1"/>
</dbReference>
<reference evidence="3 4" key="1">
    <citation type="submission" date="2020-08" db="EMBL/GenBank/DDBJ databases">
        <title>Genomic Encyclopedia of Type Strains, Phase III (KMG-III): the genomes of soil and plant-associated and newly described type strains.</title>
        <authorList>
            <person name="Whitman W."/>
        </authorList>
    </citation>
    <scope>NUCLEOTIDE SEQUENCE [LARGE SCALE GENOMIC DNA]</scope>
    <source>
        <strain evidence="3 4">CECT 3265</strain>
    </source>
</reference>
<sequence length="355" mass="37624">MPPPTASGLNWASQSVPVGPAQGLLGHPTLAPHADGRLHMFARTPDNALAGKASQRDGSWVENGSWDTAPGTAGSVAGDPAAVRGADGRLHVFWRGADGSLRLYRQRAVNSTDWQAATKIVPHGVAGNPAVALNADGRISVFYNGTDRTLRHVTQHDMDHDDWAPPYALKGTVLNANMALAPAVARNGQGRLHVFAHGSSHEVWGKAQKVAGSTTGWGDYFQVSAAGAKVVDGLCAVTDADQRIRVFWRSGTTGYHCAQSPGYHGWERPQALPGSTDTTPKAVLAQDGRLEVFLLKDGQLSVTKQEEVNGAAFSPAQSFGRVYGTFPAVPARTHDNRVVVAARNGSAFVHPQVWA</sequence>
<dbReference type="InterPro" id="IPR058502">
    <property type="entry name" value="PLL-like_beta-prop"/>
</dbReference>
<feature type="domain" description="PLL-like beta propeller" evidence="2">
    <location>
        <begin position="23"/>
        <end position="249"/>
    </location>
</feature>